<evidence type="ECO:0000259" key="8">
    <source>
        <dbReference type="Pfam" id="PF25967"/>
    </source>
</evidence>
<evidence type="ECO:0000313" key="10">
    <source>
        <dbReference type="Proteomes" id="UP000321412"/>
    </source>
</evidence>
<feature type="domain" description="Multidrug resistance protein MdtA-like barrel-sandwich hybrid" evidence="6">
    <location>
        <begin position="82"/>
        <end position="201"/>
    </location>
</feature>
<dbReference type="Gene3D" id="2.40.420.20">
    <property type="match status" value="1"/>
</dbReference>
<evidence type="ECO:0000256" key="2">
    <source>
        <dbReference type="ARBA" id="ARBA00009477"/>
    </source>
</evidence>
<name>A0A5C6XPF7_9DELT</name>
<evidence type="ECO:0000259" key="7">
    <source>
        <dbReference type="Pfam" id="PF25954"/>
    </source>
</evidence>
<dbReference type="Proteomes" id="UP000321412">
    <property type="component" value="Unassembled WGS sequence"/>
</dbReference>
<feature type="region of interest" description="Disordered" evidence="5">
    <location>
        <begin position="37"/>
        <end position="60"/>
    </location>
</feature>
<evidence type="ECO:0000259" key="6">
    <source>
        <dbReference type="Pfam" id="PF25917"/>
    </source>
</evidence>
<dbReference type="InterPro" id="IPR058792">
    <property type="entry name" value="Beta-barrel_RND_2"/>
</dbReference>
<sequence length="400" mass="43865">MTEAMMMTSAKKVQRRFQRGAVMLTALALLVSSAACKPPAEEKATEAEESVERAAPVRVSSPEELTLPRRATYSGTLEAWEVAQITGQQGTRIERMLVQEGDRVRRGQVLARMDDATLRQAQVELRTAQTELDRAKRLVDIGAVARQQLEQAQAAYDSISANIELLESNTVLTSPISGVVTNRYFVAGEQFVVGAQAPALLTVQQIDPLKVIIDVAERYFPQVKMGMKATVNLDTYPGEDFAGEVTRINPTISPDSRSFRVEIRLDNEDGRLSPGMSARASLELGEVEGLFVARSALQTQPGRERPFVWVVEPGNKAHRAFIEVGERFEDRQLVRSGLEADAQVVIEGMSRLNEGTEVEVVGAPEDQSEGGDEVTPEVDERDVRAEDKADDEAQSADQPG</sequence>
<dbReference type="InterPro" id="IPR006143">
    <property type="entry name" value="RND_pump_MFP"/>
</dbReference>
<dbReference type="EMBL" id="VOSM01000001">
    <property type="protein sequence ID" value="TXD39279.1"/>
    <property type="molecule type" value="Genomic_DNA"/>
</dbReference>
<feature type="coiled-coil region" evidence="4">
    <location>
        <begin position="118"/>
        <end position="169"/>
    </location>
</feature>
<reference evidence="9 10" key="1">
    <citation type="submission" date="2019-08" db="EMBL/GenBank/DDBJ databases">
        <title>Bradymonadales sp. TMQ4.</title>
        <authorList>
            <person name="Liang Q."/>
        </authorList>
    </citation>
    <scope>NUCLEOTIDE SEQUENCE [LARGE SCALE GENOMIC DNA]</scope>
    <source>
        <strain evidence="9 10">TMQ4</strain>
    </source>
</reference>
<dbReference type="SUPFAM" id="SSF111369">
    <property type="entry name" value="HlyD-like secretion proteins"/>
    <property type="match status" value="1"/>
</dbReference>
<dbReference type="RefSeq" id="WP_146979708.1">
    <property type="nucleotide sequence ID" value="NZ_VOSM01000001.1"/>
</dbReference>
<comment type="similarity">
    <text evidence="2">Belongs to the membrane fusion protein (MFP) (TC 8.A.1) family.</text>
</comment>
<evidence type="ECO:0000256" key="3">
    <source>
        <dbReference type="ARBA" id="ARBA00022448"/>
    </source>
</evidence>
<dbReference type="Gene3D" id="2.40.30.170">
    <property type="match status" value="1"/>
</dbReference>
<proteinExistence type="inferred from homology"/>
<dbReference type="NCBIfam" id="TIGR01730">
    <property type="entry name" value="RND_mfp"/>
    <property type="match status" value="1"/>
</dbReference>
<comment type="caution">
    <text evidence="9">The sequence shown here is derived from an EMBL/GenBank/DDBJ whole genome shotgun (WGS) entry which is preliminary data.</text>
</comment>
<comment type="subcellular location">
    <subcellularLocation>
        <location evidence="1">Cell envelope</location>
    </subcellularLocation>
</comment>
<feature type="domain" description="Multidrug resistance protein MdtA-like C-terminal permuted SH3" evidence="8">
    <location>
        <begin position="295"/>
        <end position="350"/>
    </location>
</feature>
<keyword evidence="3" id="KW-0813">Transport</keyword>
<gene>
    <name evidence="9" type="ORF">FRC98_02445</name>
</gene>
<dbReference type="GO" id="GO:1990281">
    <property type="term" value="C:efflux pump complex"/>
    <property type="evidence" value="ECO:0007669"/>
    <property type="project" value="TreeGrafter"/>
</dbReference>
<accession>A0A5C6XPF7</accession>
<feature type="compositionally biased region" description="Basic and acidic residues" evidence="5">
    <location>
        <begin position="39"/>
        <end position="52"/>
    </location>
</feature>
<evidence type="ECO:0000256" key="1">
    <source>
        <dbReference type="ARBA" id="ARBA00004196"/>
    </source>
</evidence>
<dbReference type="Pfam" id="PF25967">
    <property type="entry name" value="RND-MFP_C"/>
    <property type="match status" value="1"/>
</dbReference>
<evidence type="ECO:0000256" key="4">
    <source>
        <dbReference type="SAM" id="Coils"/>
    </source>
</evidence>
<dbReference type="InterPro" id="IPR058627">
    <property type="entry name" value="MdtA-like_C"/>
</dbReference>
<dbReference type="GO" id="GO:0015562">
    <property type="term" value="F:efflux transmembrane transporter activity"/>
    <property type="evidence" value="ECO:0007669"/>
    <property type="project" value="TreeGrafter"/>
</dbReference>
<dbReference type="AlphaFoldDB" id="A0A5C6XPF7"/>
<dbReference type="OrthoDB" id="9800209at2"/>
<evidence type="ECO:0000256" key="5">
    <source>
        <dbReference type="SAM" id="MobiDB-lite"/>
    </source>
</evidence>
<dbReference type="FunFam" id="2.40.30.170:FF:000010">
    <property type="entry name" value="Efflux RND transporter periplasmic adaptor subunit"/>
    <property type="match status" value="1"/>
</dbReference>
<dbReference type="Gene3D" id="2.40.50.100">
    <property type="match status" value="1"/>
</dbReference>
<feature type="domain" description="CusB-like beta-barrel" evidence="7">
    <location>
        <begin position="211"/>
        <end position="283"/>
    </location>
</feature>
<dbReference type="Pfam" id="PF25917">
    <property type="entry name" value="BSH_RND"/>
    <property type="match status" value="1"/>
</dbReference>
<feature type="region of interest" description="Disordered" evidence="5">
    <location>
        <begin position="358"/>
        <end position="400"/>
    </location>
</feature>
<feature type="compositionally biased region" description="Acidic residues" evidence="5">
    <location>
        <begin position="366"/>
        <end position="380"/>
    </location>
</feature>
<dbReference type="PANTHER" id="PTHR30469">
    <property type="entry name" value="MULTIDRUG RESISTANCE PROTEIN MDTA"/>
    <property type="match status" value="1"/>
</dbReference>
<protein>
    <submittedName>
        <fullName evidence="9">Efflux RND transporter periplasmic adaptor subunit</fullName>
    </submittedName>
</protein>
<keyword evidence="4" id="KW-0175">Coiled coil</keyword>
<evidence type="ECO:0000313" key="9">
    <source>
        <dbReference type="EMBL" id="TXD39279.1"/>
    </source>
</evidence>
<dbReference type="InterPro" id="IPR058625">
    <property type="entry name" value="MdtA-like_BSH"/>
</dbReference>
<dbReference type="Gene3D" id="1.10.287.470">
    <property type="entry name" value="Helix hairpin bin"/>
    <property type="match status" value="1"/>
</dbReference>
<keyword evidence="10" id="KW-1185">Reference proteome</keyword>
<organism evidence="9 10">
    <name type="scientific">Lujinxingia vulgaris</name>
    <dbReference type="NCBI Taxonomy" id="2600176"/>
    <lineage>
        <taxon>Bacteria</taxon>
        <taxon>Deltaproteobacteria</taxon>
        <taxon>Bradymonadales</taxon>
        <taxon>Lujinxingiaceae</taxon>
        <taxon>Lujinxingia</taxon>
    </lineage>
</organism>
<dbReference type="Pfam" id="PF25954">
    <property type="entry name" value="Beta-barrel_RND_2"/>
    <property type="match status" value="1"/>
</dbReference>